<reference evidence="14 15" key="1">
    <citation type="journal article" date="2019" name="Sci. Rep.">
        <title>Orb-weaving spider Araneus ventricosus genome elucidates the spidroin gene catalogue.</title>
        <authorList>
            <person name="Kono N."/>
            <person name="Nakamura H."/>
            <person name="Ohtoshi R."/>
            <person name="Moran D.A.P."/>
            <person name="Shinohara A."/>
            <person name="Yoshida Y."/>
            <person name="Fujiwara M."/>
            <person name="Mori M."/>
            <person name="Tomita M."/>
            <person name="Arakawa K."/>
        </authorList>
    </citation>
    <scope>NUCLEOTIDE SEQUENCE [LARGE SCALE GENOMIC DNA]</scope>
</reference>
<evidence type="ECO:0000256" key="8">
    <source>
        <dbReference type="ARBA" id="ARBA00023065"/>
    </source>
</evidence>
<comment type="similarity">
    <text evidence="2 12">Belongs to the amiloride-sensitive sodium channel (TC 1.A.6) family.</text>
</comment>
<dbReference type="Proteomes" id="UP000499080">
    <property type="component" value="Unassembled WGS sequence"/>
</dbReference>
<dbReference type="Gene3D" id="1.10.287.770">
    <property type="entry name" value="YojJ-like"/>
    <property type="match status" value="1"/>
</dbReference>
<keyword evidence="9 13" id="KW-0472">Membrane</keyword>
<dbReference type="Gene3D" id="2.60.470.10">
    <property type="entry name" value="Acid-sensing ion channels like domains"/>
    <property type="match status" value="1"/>
</dbReference>
<evidence type="ECO:0000256" key="4">
    <source>
        <dbReference type="ARBA" id="ARBA00022461"/>
    </source>
</evidence>
<evidence type="ECO:0000256" key="7">
    <source>
        <dbReference type="ARBA" id="ARBA00023053"/>
    </source>
</evidence>
<evidence type="ECO:0000256" key="5">
    <source>
        <dbReference type="ARBA" id="ARBA00022692"/>
    </source>
</evidence>
<dbReference type="PANTHER" id="PTHR11690:SF248">
    <property type="entry name" value="PICKPOCKET 17, ISOFORM A"/>
    <property type="match status" value="1"/>
</dbReference>
<dbReference type="InterPro" id="IPR001873">
    <property type="entry name" value="ENaC"/>
</dbReference>
<feature type="transmembrane region" description="Helical" evidence="13">
    <location>
        <begin position="275"/>
        <end position="297"/>
    </location>
</feature>
<dbReference type="GO" id="GO:0005886">
    <property type="term" value="C:plasma membrane"/>
    <property type="evidence" value="ECO:0007669"/>
    <property type="project" value="TreeGrafter"/>
</dbReference>
<dbReference type="AlphaFoldDB" id="A0A4Y2Q2I5"/>
<keyword evidence="6 13" id="KW-1133">Transmembrane helix</keyword>
<protein>
    <submittedName>
        <fullName evidence="14">Degenerin deg-1</fullName>
    </submittedName>
</protein>
<comment type="caution">
    <text evidence="14">The sequence shown here is derived from an EMBL/GenBank/DDBJ whole genome shotgun (WGS) entry which is preliminary data.</text>
</comment>
<dbReference type="Pfam" id="PF00858">
    <property type="entry name" value="ASC"/>
    <property type="match status" value="1"/>
</dbReference>
<organism evidence="14 15">
    <name type="scientific">Araneus ventricosus</name>
    <name type="common">Orbweaver spider</name>
    <name type="synonym">Epeira ventricosa</name>
    <dbReference type="NCBI Taxonomy" id="182803"/>
    <lineage>
        <taxon>Eukaryota</taxon>
        <taxon>Metazoa</taxon>
        <taxon>Ecdysozoa</taxon>
        <taxon>Arthropoda</taxon>
        <taxon>Chelicerata</taxon>
        <taxon>Arachnida</taxon>
        <taxon>Araneae</taxon>
        <taxon>Araneomorphae</taxon>
        <taxon>Entelegynae</taxon>
        <taxon>Araneoidea</taxon>
        <taxon>Araneidae</taxon>
        <taxon>Araneus</taxon>
    </lineage>
</organism>
<evidence type="ECO:0000256" key="10">
    <source>
        <dbReference type="ARBA" id="ARBA00023201"/>
    </source>
</evidence>
<dbReference type="OrthoDB" id="10051479at2759"/>
<evidence type="ECO:0000256" key="1">
    <source>
        <dbReference type="ARBA" id="ARBA00004141"/>
    </source>
</evidence>
<dbReference type="PRINTS" id="PR01078">
    <property type="entry name" value="AMINACHANNEL"/>
</dbReference>
<accession>A0A4Y2Q2I5</accession>
<gene>
    <name evidence="14" type="primary">deg-1_1</name>
    <name evidence="14" type="ORF">AVEN_17904_1</name>
</gene>
<dbReference type="PANTHER" id="PTHR11690">
    <property type="entry name" value="AMILORIDE-SENSITIVE SODIUM CHANNEL-RELATED"/>
    <property type="match status" value="1"/>
</dbReference>
<comment type="subcellular location">
    <subcellularLocation>
        <location evidence="1">Membrane</location>
        <topology evidence="1">Multi-pass membrane protein</topology>
    </subcellularLocation>
</comment>
<proteinExistence type="inferred from homology"/>
<dbReference type="GO" id="GO:0015280">
    <property type="term" value="F:ligand-gated sodium channel activity"/>
    <property type="evidence" value="ECO:0007669"/>
    <property type="project" value="TreeGrafter"/>
</dbReference>
<keyword evidence="4 12" id="KW-0894">Sodium channel</keyword>
<evidence type="ECO:0000313" key="15">
    <source>
        <dbReference type="Proteomes" id="UP000499080"/>
    </source>
</evidence>
<evidence type="ECO:0000256" key="6">
    <source>
        <dbReference type="ARBA" id="ARBA00022989"/>
    </source>
</evidence>
<keyword evidence="11 12" id="KW-0407">Ion channel</keyword>
<evidence type="ECO:0000313" key="14">
    <source>
        <dbReference type="EMBL" id="GBN58375.1"/>
    </source>
</evidence>
<evidence type="ECO:0000256" key="11">
    <source>
        <dbReference type="ARBA" id="ARBA00023303"/>
    </source>
</evidence>
<keyword evidence="10 12" id="KW-0739">Sodium transport</keyword>
<evidence type="ECO:0000256" key="2">
    <source>
        <dbReference type="ARBA" id="ARBA00007193"/>
    </source>
</evidence>
<name>A0A4Y2Q2I5_ARAVE</name>
<dbReference type="EMBL" id="BGPR01012922">
    <property type="protein sequence ID" value="GBN58375.1"/>
    <property type="molecule type" value="Genomic_DNA"/>
</dbReference>
<evidence type="ECO:0000256" key="3">
    <source>
        <dbReference type="ARBA" id="ARBA00022448"/>
    </source>
</evidence>
<keyword evidence="7" id="KW-0915">Sodium</keyword>
<evidence type="ECO:0000256" key="12">
    <source>
        <dbReference type="RuleBase" id="RU000679"/>
    </source>
</evidence>
<keyword evidence="3 12" id="KW-0813">Transport</keyword>
<sequence>MGEKQRISKGHNPSTFIQQCTFNGKMCLKEYLSNFSNFRYGNCVTFNKRTNMIKSRKVSKTGTGSGLLLSLYFEADKYMAPTPTIGGIVIIHDPDEIPAPEEKGYIISHGYETVIGMKQTIFKRLPAPYKDRCIDYKARSAEFTRSKDECIRKCIQMRSFTQCGCIDPTLSILLHEFRSCDISNETESCCLDDVLDRMSRTGSTCNCPLPCRFVSYGEELSRSLLRSINITESFSLPKNDVARVKIFYSTLKKLVYEQRPQWEVSELLSILGNEFALWLGSSLVFFGEILEILVLYVKHVSAYIFFRFKQKMVSPV</sequence>
<keyword evidence="5 12" id="KW-0812">Transmembrane</keyword>
<keyword evidence="15" id="KW-1185">Reference proteome</keyword>
<keyword evidence="8 12" id="KW-0406">Ion transport</keyword>
<evidence type="ECO:0000256" key="13">
    <source>
        <dbReference type="SAM" id="Phobius"/>
    </source>
</evidence>
<evidence type="ECO:0000256" key="9">
    <source>
        <dbReference type="ARBA" id="ARBA00023136"/>
    </source>
</evidence>